<reference evidence="2 3" key="1">
    <citation type="submission" date="2024-02" db="EMBL/GenBank/DDBJ databases">
        <title>A draft genome for the cacao thread blight pathogen Marasmius crinis-equi.</title>
        <authorList>
            <person name="Cohen S.P."/>
            <person name="Baruah I.K."/>
            <person name="Amoako-Attah I."/>
            <person name="Bukari Y."/>
            <person name="Meinhardt L.W."/>
            <person name="Bailey B.A."/>
        </authorList>
    </citation>
    <scope>NUCLEOTIDE SEQUENCE [LARGE SCALE GENOMIC DNA]</scope>
    <source>
        <strain evidence="2 3">GH-76</strain>
    </source>
</reference>
<gene>
    <name evidence="2" type="ORF">V5O48_012335</name>
</gene>
<evidence type="ECO:0000313" key="2">
    <source>
        <dbReference type="EMBL" id="KAL0569626.1"/>
    </source>
</evidence>
<accession>A0ABR3F3C7</accession>
<dbReference type="Gene3D" id="2.60.120.330">
    <property type="entry name" value="B-lactam Antibiotic, Isopenicillin N Synthase, Chain"/>
    <property type="match status" value="1"/>
</dbReference>
<dbReference type="EMBL" id="JBAHYK010001079">
    <property type="protein sequence ID" value="KAL0569626.1"/>
    <property type="molecule type" value="Genomic_DNA"/>
</dbReference>
<dbReference type="InterPro" id="IPR050231">
    <property type="entry name" value="Iron_ascorbate_oxido_reductase"/>
</dbReference>
<dbReference type="PANTHER" id="PTHR47990">
    <property type="entry name" value="2-OXOGLUTARATE (2OG) AND FE(II)-DEPENDENT OXYGENASE SUPERFAMILY PROTEIN-RELATED"/>
    <property type="match status" value="1"/>
</dbReference>
<feature type="domain" description="Isopenicillin N synthase-like Fe(2+) 2OG dioxygenase" evidence="1">
    <location>
        <begin position="127"/>
        <end position="182"/>
    </location>
</feature>
<dbReference type="Proteomes" id="UP001465976">
    <property type="component" value="Unassembled WGS sequence"/>
</dbReference>
<dbReference type="InterPro" id="IPR044861">
    <property type="entry name" value="IPNS-like_FE2OG_OXY"/>
</dbReference>
<sequence length="234" mass="26159">MSGNVVDTVELASNKSLKRSSTLRSWLLFEKANSPTPRSPSTSVMRRLWHALASRISRHLKKTLPVFATSHCRTSRAFQMERLLPALSIDMGLLVGLFNKYHKNGKNQFRLLHHPEGPAKVFESGEKGRIGAHTDFGTCTILLQDDVVGLEVEPLNQPGVFIPAPPIRGTAVFNIGDFLKRRSNVLGIDTKIIADCVPDCWGPDKPKKYPPINAAEYTDMKMNLTYLRRTSYVS</sequence>
<evidence type="ECO:0000313" key="3">
    <source>
        <dbReference type="Proteomes" id="UP001465976"/>
    </source>
</evidence>
<organism evidence="2 3">
    <name type="scientific">Marasmius crinis-equi</name>
    <dbReference type="NCBI Taxonomy" id="585013"/>
    <lineage>
        <taxon>Eukaryota</taxon>
        <taxon>Fungi</taxon>
        <taxon>Dikarya</taxon>
        <taxon>Basidiomycota</taxon>
        <taxon>Agaricomycotina</taxon>
        <taxon>Agaricomycetes</taxon>
        <taxon>Agaricomycetidae</taxon>
        <taxon>Agaricales</taxon>
        <taxon>Marasmiineae</taxon>
        <taxon>Marasmiaceae</taxon>
        <taxon>Marasmius</taxon>
    </lineage>
</organism>
<dbReference type="Pfam" id="PF03171">
    <property type="entry name" value="2OG-FeII_Oxy"/>
    <property type="match status" value="1"/>
</dbReference>
<evidence type="ECO:0000259" key="1">
    <source>
        <dbReference type="Pfam" id="PF03171"/>
    </source>
</evidence>
<dbReference type="SUPFAM" id="SSF51197">
    <property type="entry name" value="Clavaminate synthase-like"/>
    <property type="match status" value="1"/>
</dbReference>
<proteinExistence type="predicted"/>
<keyword evidence="3" id="KW-1185">Reference proteome</keyword>
<name>A0ABR3F3C7_9AGAR</name>
<comment type="caution">
    <text evidence="2">The sequence shown here is derived from an EMBL/GenBank/DDBJ whole genome shotgun (WGS) entry which is preliminary data.</text>
</comment>
<dbReference type="InterPro" id="IPR027443">
    <property type="entry name" value="IPNS-like_sf"/>
</dbReference>
<protein>
    <recommendedName>
        <fullName evidence="1">Isopenicillin N synthase-like Fe(2+) 2OG dioxygenase domain-containing protein</fullName>
    </recommendedName>
</protein>